<reference evidence="7 9" key="1">
    <citation type="submission" date="2018-04" db="EMBL/GenBank/DDBJ databases">
        <title>Complete genome sequences of Streptomyces griseoviridis K61 and characterization of antagonistic properties of biological control agents.</title>
        <authorList>
            <person name="Mariita R.M."/>
            <person name="Sello J.K."/>
        </authorList>
    </citation>
    <scope>NUCLEOTIDE SEQUENCE [LARGE SCALE GENOMIC DNA]</scope>
    <source>
        <strain evidence="7 9">K61</strain>
    </source>
</reference>
<dbReference type="NCBIfam" id="NF041196">
    <property type="entry name" value="ScbR_bind_reg"/>
    <property type="match status" value="1"/>
</dbReference>
<dbReference type="KEGG" id="sgd:ELQ87_36115"/>
<accession>A0A3Q9L0Q9</accession>
<dbReference type="InterPro" id="IPR001647">
    <property type="entry name" value="HTH_TetR"/>
</dbReference>
<evidence type="ECO:0000313" key="7">
    <source>
        <dbReference type="EMBL" id="QCN84088.1"/>
    </source>
</evidence>
<organism evidence="6 8">
    <name type="scientific">Streptomyces griseoviridis</name>
    <dbReference type="NCBI Taxonomy" id="45398"/>
    <lineage>
        <taxon>Bacteria</taxon>
        <taxon>Bacillati</taxon>
        <taxon>Actinomycetota</taxon>
        <taxon>Actinomycetes</taxon>
        <taxon>Kitasatosporales</taxon>
        <taxon>Streptomycetaceae</taxon>
        <taxon>Streptomyces</taxon>
    </lineage>
</organism>
<dbReference type="Gene3D" id="1.10.357.10">
    <property type="entry name" value="Tetracycline Repressor, domain 2"/>
    <property type="match status" value="1"/>
</dbReference>
<dbReference type="SUPFAM" id="SSF46689">
    <property type="entry name" value="Homeodomain-like"/>
    <property type="match status" value="1"/>
</dbReference>
<dbReference type="PROSITE" id="PS50977">
    <property type="entry name" value="HTH_TETR_2"/>
    <property type="match status" value="1"/>
</dbReference>
<dbReference type="InterPro" id="IPR023772">
    <property type="entry name" value="DNA-bd_HTH_TetR-type_CS"/>
</dbReference>
<gene>
    <name evidence="7" type="ORF">DDJ31_03130</name>
    <name evidence="6" type="ORF">ELQ87_36115</name>
</gene>
<keyword evidence="3" id="KW-0804">Transcription</keyword>
<dbReference type="InterPro" id="IPR009057">
    <property type="entry name" value="Homeodomain-like_sf"/>
</dbReference>
<dbReference type="OrthoDB" id="3237195at2"/>
<dbReference type="PRINTS" id="PR00455">
    <property type="entry name" value="HTHTETR"/>
</dbReference>
<dbReference type="GO" id="GO:0000976">
    <property type="term" value="F:transcription cis-regulatory region binding"/>
    <property type="evidence" value="ECO:0007669"/>
    <property type="project" value="TreeGrafter"/>
</dbReference>
<dbReference type="EMBL" id="CP029078">
    <property type="protein sequence ID" value="QCN84088.1"/>
    <property type="molecule type" value="Genomic_DNA"/>
</dbReference>
<reference evidence="6 8" key="2">
    <citation type="submission" date="2018-12" db="EMBL/GenBank/DDBJ databases">
        <title>Streptomyces griseoviridis F1-27 complete genome.</title>
        <authorList>
            <person name="Mariita R.M."/>
            <person name="Sello J.K."/>
        </authorList>
    </citation>
    <scope>NUCLEOTIDE SEQUENCE [LARGE SCALE GENOMIC DNA]</scope>
    <source>
        <strain evidence="6 8">F1-27</strain>
    </source>
</reference>
<dbReference type="AlphaFoldDB" id="A0A3Q9L0Q9"/>
<evidence type="ECO:0000259" key="5">
    <source>
        <dbReference type="PROSITE" id="PS50977"/>
    </source>
</evidence>
<sequence length="211" mass="23280">MARQERAIETRRRLLVGAAEVFDERGYAAASINEIQERSGVTKGAMYFHFASKEDIARGVMAAQTEIPVGTRTHSTSPLQQVIDLTHELAHHLRTNVLFRASIRLTVERGTFQANDADLYDWWLRAFGRDLARAQGAGELREDMAPDEVAATVVGSFTGIQMLSHVLSERRDLHERLTGWWRQLLPGIATPEAAAQALPAGSPGLGLPARV</sequence>
<name>A0A3Q9L0Q9_STRGD</name>
<evidence type="ECO:0000256" key="4">
    <source>
        <dbReference type="PROSITE-ProRule" id="PRU00335"/>
    </source>
</evidence>
<dbReference type="EMBL" id="CP034687">
    <property type="protein sequence ID" value="AZS89065.1"/>
    <property type="molecule type" value="Genomic_DNA"/>
</dbReference>
<dbReference type="GO" id="GO:0003700">
    <property type="term" value="F:DNA-binding transcription factor activity"/>
    <property type="evidence" value="ECO:0007669"/>
    <property type="project" value="TreeGrafter"/>
</dbReference>
<dbReference type="PANTHER" id="PTHR30055">
    <property type="entry name" value="HTH-TYPE TRANSCRIPTIONAL REGULATOR RUTR"/>
    <property type="match status" value="1"/>
</dbReference>
<dbReference type="PROSITE" id="PS01081">
    <property type="entry name" value="HTH_TETR_1"/>
    <property type="match status" value="1"/>
</dbReference>
<dbReference type="InterPro" id="IPR050109">
    <property type="entry name" value="HTH-type_TetR-like_transc_reg"/>
</dbReference>
<keyword evidence="9" id="KW-1185">Reference proteome</keyword>
<feature type="DNA-binding region" description="H-T-H motif" evidence="4">
    <location>
        <begin position="31"/>
        <end position="50"/>
    </location>
</feature>
<evidence type="ECO:0000313" key="8">
    <source>
        <dbReference type="Proteomes" id="UP000271291"/>
    </source>
</evidence>
<evidence type="ECO:0000256" key="2">
    <source>
        <dbReference type="ARBA" id="ARBA00023125"/>
    </source>
</evidence>
<dbReference type="PANTHER" id="PTHR30055:SF234">
    <property type="entry name" value="HTH-TYPE TRANSCRIPTIONAL REGULATOR BETI"/>
    <property type="match status" value="1"/>
</dbReference>
<dbReference type="InterPro" id="IPR036271">
    <property type="entry name" value="Tet_transcr_reg_TetR-rel_C_sf"/>
</dbReference>
<dbReference type="Pfam" id="PF00440">
    <property type="entry name" value="TetR_N"/>
    <property type="match status" value="1"/>
</dbReference>
<keyword evidence="2 4" id="KW-0238">DNA-binding</keyword>
<dbReference type="RefSeq" id="WP_127181835.1">
    <property type="nucleotide sequence ID" value="NZ_CP029078.1"/>
</dbReference>
<protein>
    <submittedName>
        <fullName evidence="7">TetR family transcriptional regulator</fullName>
    </submittedName>
    <submittedName>
        <fullName evidence="6">TetR/AcrR family transcriptional regulator</fullName>
    </submittedName>
</protein>
<evidence type="ECO:0000256" key="3">
    <source>
        <dbReference type="ARBA" id="ARBA00023163"/>
    </source>
</evidence>
<keyword evidence="1" id="KW-0805">Transcription regulation</keyword>
<evidence type="ECO:0000313" key="6">
    <source>
        <dbReference type="EMBL" id="AZS89065.1"/>
    </source>
</evidence>
<proteinExistence type="predicted"/>
<evidence type="ECO:0000256" key="1">
    <source>
        <dbReference type="ARBA" id="ARBA00023015"/>
    </source>
</evidence>
<feature type="domain" description="HTH tetR-type" evidence="5">
    <location>
        <begin position="8"/>
        <end position="68"/>
    </location>
</feature>
<dbReference type="SUPFAM" id="SSF48498">
    <property type="entry name" value="Tetracyclin repressor-like, C-terminal domain"/>
    <property type="match status" value="1"/>
</dbReference>
<dbReference type="InterPro" id="IPR047923">
    <property type="entry name" value="ArpA-like"/>
</dbReference>
<dbReference type="Proteomes" id="UP000271291">
    <property type="component" value="Chromosome"/>
</dbReference>
<evidence type="ECO:0000313" key="9">
    <source>
        <dbReference type="Proteomes" id="UP000501753"/>
    </source>
</evidence>
<dbReference type="Proteomes" id="UP000501753">
    <property type="component" value="Chromosome"/>
</dbReference>